<accession>A0E9V9</accession>
<dbReference type="eggNOG" id="KOG0902">
    <property type="taxonomic scope" value="Eukaryota"/>
</dbReference>
<keyword evidence="6" id="KW-1185">Reference proteome</keyword>
<feature type="domain" description="PI3K/PI4K catalytic" evidence="4">
    <location>
        <begin position="1"/>
        <end position="148"/>
    </location>
</feature>
<dbReference type="STRING" id="5888.A0E9V9"/>
<evidence type="ECO:0000259" key="4">
    <source>
        <dbReference type="PROSITE" id="PS50290"/>
    </source>
</evidence>
<gene>
    <name evidence="5" type="ORF">GSPATT00024807001</name>
</gene>
<dbReference type="SUPFAM" id="SSF56112">
    <property type="entry name" value="Protein kinase-like (PK-like)"/>
    <property type="match status" value="1"/>
</dbReference>
<dbReference type="PANTHER" id="PTHR10048:SF15">
    <property type="entry name" value="PHOSPHATIDYLINOSITOL 4-KINASE ALPHA"/>
    <property type="match status" value="1"/>
</dbReference>
<dbReference type="InterPro" id="IPR000403">
    <property type="entry name" value="PI3/4_kinase_cat_dom"/>
</dbReference>
<name>A0E9V9_PARTE</name>
<evidence type="ECO:0000256" key="3">
    <source>
        <dbReference type="ARBA" id="ARBA00022777"/>
    </source>
</evidence>
<evidence type="ECO:0000256" key="1">
    <source>
        <dbReference type="ARBA" id="ARBA00006209"/>
    </source>
</evidence>
<evidence type="ECO:0000313" key="6">
    <source>
        <dbReference type="Proteomes" id="UP000000600"/>
    </source>
</evidence>
<proteinExistence type="inferred from homology"/>
<dbReference type="KEGG" id="ptm:GSPATT00024807001"/>
<evidence type="ECO:0000256" key="2">
    <source>
        <dbReference type="ARBA" id="ARBA00022679"/>
    </source>
</evidence>
<dbReference type="Proteomes" id="UP000000600">
    <property type="component" value="Unassembled WGS sequence"/>
</dbReference>
<dbReference type="HOGENOM" id="CLU_1762347_0_0_1"/>
<dbReference type="Gene3D" id="1.10.1070.11">
    <property type="entry name" value="Phosphatidylinositol 3-/4-kinase, catalytic domain"/>
    <property type="match status" value="1"/>
</dbReference>
<dbReference type="InterPro" id="IPR036940">
    <property type="entry name" value="PI3/4_kinase_cat_sf"/>
</dbReference>
<keyword evidence="3" id="KW-0418">Kinase</keyword>
<dbReference type="EMBL" id="CT868666">
    <property type="protein sequence ID" value="CAK92076.1"/>
    <property type="molecule type" value="Genomic_DNA"/>
</dbReference>
<reference evidence="5 6" key="1">
    <citation type="journal article" date="2006" name="Nature">
        <title>Global trends of whole-genome duplications revealed by the ciliate Paramecium tetraurelia.</title>
        <authorList>
            <consortium name="Genoscope"/>
            <person name="Aury J.-M."/>
            <person name="Jaillon O."/>
            <person name="Duret L."/>
            <person name="Noel B."/>
            <person name="Jubin C."/>
            <person name="Porcel B.M."/>
            <person name="Segurens B."/>
            <person name="Daubin V."/>
            <person name="Anthouard V."/>
            <person name="Aiach N."/>
            <person name="Arnaiz O."/>
            <person name="Billaut A."/>
            <person name="Beisson J."/>
            <person name="Blanc I."/>
            <person name="Bouhouche K."/>
            <person name="Camara F."/>
            <person name="Duharcourt S."/>
            <person name="Guigo R."/>
            <person name="Gogendeau D."/>
            <person name="Katinka M."/>
            <person name="Keller A.-M."/>
            <person name="Kissmehl R."/>
            <person name="Klotz C."/>
            <person name="Koll F."/>
            <person name="Le Moue A."/>
            <person name="Lepere C."/>
            <person name="Malinsky S."/>
            <person name="Nowacki M."/>
            <person name="Nowak J.K."/>
            <person name="Plattner H."/>
            <person name="Poulain J."/>
            <person name="Ruiz F."/>
            <person name="Serrano V."/>
            <person name="Zagulski M."/>
            <person name="Dessen P."/>
            <person name="Betermier M."/>
            <person name="Weissenbach J."/>
            <person name="Scarpelli C."/>
            <person name="Schachter V."/>
            <person name="Sperling L."/>
            <person name="Meyer E."/>
            <person name="Cohen J."/>
            <person name="Wincker P."/>
        </authorList>
    </citation>
    <scope>NUCLEOTIDE SEQUENCE [LARGE SCALE GENOMIC DNA]</scope>
    <source>
        <strain evidence="5 6">Stock d4-2</strain>
    </source>
</reference>
<dbReference type="OrthoDB" id="290439at2759"/>
<dbReference type="GO" id="GO:0046854">
    <property type="term" value="P:phosphatidylinositol phosphate biosynthetic process"/>
    <property type="evidence" value="ECO:0007669"/>
    <property type="project" value="InterPro"/>
</dbReference>
<dbReference type="InterPro" id="IPR011009">
    <property type="entry name" value="Kinase-like_dom_sf"/>
</dbReference>
<dbReference type="PANTHER" id="PTHR10048">
    <property type="entry name" value="PHOSPHATIDYLINOSITOL KINASE"/>
    <property type="match status" value="1"/>
</dbReference>
<protein>
    <recommendedName>
        <fullName evidence="4">PI3K/PI4K catalytic domain-containing protein</fullName>
    </recommendedName>
</protein>
<dbReference type="GeneID" id="5045258"/>
<dbReference type="GO" id="GO:0016301">
    <property type="term" value="F:kinase activity"/>
    <property type="evidence" value="ECO:0007669"/>
    <property type="project" value="UniProtKB-KW"/>
</dbReference>
<dbReference type="InterPro" id="IPR015433">
    <property type="entry name" value="PI3/4_kinase"/>
</dbReference>
<dbReference type="RefSeq" id="XP_001459473.1">
    <property type="nucleotide sequence ID" value="XM_001459436.1"/>
</dbReference>
<organism evidence="5 6">
    <name type="scientific">Paramecium tetraurelia</name>
    <dbReference type="NCBI Taxonomy" id="5888"/>
    <lineage>
        <taxon>Eukaryota</taxon>
        <taxon>Sar</taxon>
        <taxon>Alveolata</taxon>
        <taxon>Ciliophora</taxon>
        <taxon>Intramacronucleata</taxon>
        <taxon>Oligohymenophorea</taxon>
        <taxon>Peniculida</taxon>
        <taxon>Parameciidae</taxon>
        <taxon>Paramecium</taxon>
    </lineage>
</organism>
<dbReference type="PROSITE" id="PS50290">
    <property type="entry name" value="PI3_4_KINASE_3"/>
    <property type="match status" value="1"/>
</dbReference>
<evidence type="ECO:0000313" key="5">
    <source>
        <dbReference type="EMBL" id="CAK92076.1"/>
    </source>
</evidence>
<dbReference type="AlphaFoldDB" id="A0E9V9"/>
<comment type="similarity">
    <text evidence="1">Belongs to the PI3/PI4-kinase family. Type III PI4K subfamily.</text>
</comment>
<dbReference type="Pfam" id="PF00454">
    <property type="entry name" value="PI3_PI4_kinase"/>
    <property type="match status" value="1"/>
</dbReference>
<dbReference type="InParanoid" id="A0E9V9"/>
<keyword evidence="2" id="KW-0808">Transferase</keyword>
<sequence length="148" mass="17183">MQKGVFERCGLDLHVFPHKTILIEQAILQMLEESLKLYNDIKSNPPTQYYLQRSTRQDQSIISLEIFQIVMVYNKFLAEDSLQFQIARQNLIKSQAAYSIISYIQQKKDRHNGNILISDKGHLIHIDFGFIFDISPRGILNLNLSNSN</sequence>